<evidence type="ECO:0000256" key="1">
    <source>
        <dbReference type="SAM" id="Phobius"/>
    </source>
</evidence>
<gene>
    <name evidence="2" type="ORF">LX95_01303</name>
</gene>
<proteinExistence type="predicted"/>
<dbReference type="RefSeq" id="WP_111540627.1">
    <property type="nucleotide sequence ID" value="NZ_QKYV01000003.1"/>
</dbReference>
<protein>
    <submittedName>
        <fullName evidence="2">Uncharacterized protein</fullName>
    </submittedName>
</protein>
<accession>A0A2W7I7Z8</accession>
<evidence type="ECO:0000313" key="3">
    <source>
        <dbReference type="Proteomes" id="UP000249542"/>
    </source>
</evidence>
<dbReference type="EMBL" id="QKYV01000003">
    <property type="protein sequence ID" value="PZW41622.1"/>
    <property type="molecule type" value="Genomic_DNA"/>
</dbReference>
<comment type="caution">
    <text evidence="2">The sequence shown here is derived from an EMBL/GenBank/DDBJ whole genome shotgun (WGS) entry which is preliminary data.</text>
</comment>
<evidence type="ECO:0000313" key="2">
    <source>
        <dbReference type="EMBL" id="PZW41622.1"/>
    </source>
</evidence>
<name>A0A2W7I7Z8_9FLAO</name>
<keyword evidence="1" id="KW-1133">Transmembrane helix</keyword>
<dbReference type="AlphaFoldDB" id="A0A2W7I7Z8"/>
<keyword evidence="1" id="KW-0812">Transmembrane</keyword>
<organism evidence="2 3">
    <name type="scientific">Mesonia algae</name>
    <dbReference type="NCBI Taxonomy" id="213248"/>
    <lineage>
        <taxon>Bacteria</taxon>
        <taxon>Pseudomonadati</taxon>
        <taxon>Bacteroidota</taxon>
        <taxon>Flavobacteriia</taxon>
        <taxon>Flavobacteriales</taxon>
        <taxon>Flavobacteriaceae</taxon>
        <taxon>Mesonia</taxon>
    </lineage>
</organism>
<keyword evidence="3" id="KW-1185">Reference proteome</keyword>
<sequence>MNKTIKIVDAEGNPLAGAHVMPENGIKTISNSAGVANVEVSNQETWVEITHVSGASTTMPFFDLTDSVTLGANELETVEITAKKKSNLKYWIAAMAFVAIVAANAKNKPVKVKL</sequence>
<feature type="transmembrane region" description="Helical" evidence="1">
    <location>
        <begin position="88"/>
        <end position="105"/>
    </location>
</feature>
<reference evidence="2 3" key="1">
    <citation type="submission" date="2018-06" db="EMBL/GenBank/DDBJ databases">
        <title>Genomic Encyclopedia of Archaeal and Bacterial Type Strains, Phase II (KMG-II): from individual species to whole genera.</title>
        <authorList>
            <person name="Goeker M."/>
        </authorList>
    </citation>
    <scope>NUCLEOTIDE SEQUENCE [LARGE SCALE GENOMIC DNA]</scope>
    <source>
        <strain evidence="2 3">DSM 15361</strain>
    </source>
</reference>
<dbReference type="Proteomes" id="UP000249542">
    <property type="component" value="Unassembled WGS sequence"/>
</dbReference>
<keyword evidence="1" id="KW-0472">Membrane</keyword>